<keyword evidence="8" id="KW-0472">Membrane</keyword>
<gene>
    <name evidence="10" type="primary">cbiO</name>
    <name evidence="10" type="ORF">A0131_00145</name>
</gene>
<dbReference type="EMBL" id="LUGM01000002">
    <property type="protein sequence ID" value="KYH13223.1"/>
    <property type="molecule type" value="Genomic_DNA"/>
</dbReference>
<dbReference type="FunFam" id="3.40.50.300:FF:000224">
    <property type="entry name" value="Energy-coupling factor transporter ATP-binding protein EcfA"/>
    <property type="match status" value="1"/>
</dbReference>
<comment type="caution">
    <text evidence="10">The sequence shown here is derived from an EMBL/GenBank/DDBJ whole genome shotgun (WGS) entry which is preliminary data.</text>
</comment>
<evidence type="ECO:0000256" key="5">
    <source>
        <dbReference type="ARBA" id="ARBA00022741"/>
    </source>
</evidence>
<dbReference type="GO" id="GO:0015087">
    <property type="term" value="F:cobalt ion transmembrane transporter activity"/>
    <property type="evidence" value="ECO:0007669"/>
    <property type="project" value="UniProtKB-ARBA"/>
</dbReference>
<protein>
    <submittedName>
        <fullName evidence="10">Energy-coupling factor transporter ATPase</fullName>
    </submittedName>
</protein>
<dbReference type="InterPro" id="IPR017871">
    <property type="entry name" value="ABC_transporter-like_CS"/>
</dbReference>
<evidence type="ECO:0000256" key="4">
    <source>
        <dbReference type="ARBA" id="ARBA00022475"/>
    </source>
</evidence>
<dbReference type="CDD" id="cd03225">
    <property type="entry name" value="ABC_cobalt_CbiO_domain1"/>
    <property type="match status" value="1"/>
</dbReference>
<dbReference type="InterPro" id="IPR003593">
    <property type="entry name" value="AAA+_ATPase"/>
</dbReference>
<dbReference type="PROSITE" id="PS50893">
    <property type="entry name" value="ABC_TRANSPORTER_2"/>
    <property type="match status" value="1"/>
</dbReference>
<organism evidence="10 11">
    <name type="scientific">Staphylococcus kloosii</name>
    <dbReference type="NCBI Taxonomy" id="29384"/>
    <lineage>
        <taxon>Bacteria</taxon>
        <taxon>Bacillati</taxon>
        <taxon>Bacillota</taxon>
        <taxon>Bacilli</taxon>
        <taxon>Bacillales</taxon>
        <taxon>Staphylococcaceae</taxon>
        <taxon>Staphylococcus</taxon>
    </lineage>
</organism>
<sequence>MQTNDQIIKFNHVSFKYKSDEPYALKDVSFAIPKGKWTSIVGHNGSGKSTLAKLMVGIEQVNEGNITYNNQVIDNANLQVLRKSIGIVFQNPENQFVGSTVEFDVAFGLENHAVPYDEMHDIVPKALSDVQMLDRANKEPQSLSGGQKQRVAIAGVLALNTEVIILDEATSMLDPYGRSALMNLVRKLNHEKEVTIISITHDLSEAAEADNLIVLDKGEIFTTGTPQQVFDKGEALSQIGLDLPFSMRINQLLGNPLQYISYEGLVSQL</sequence>
<dbReference type="AlphaFoldDB" id="A0A151A1N4"/>
<dbReference type="InterPro" id="IPR050095">
    <property type="entry name" value="ECF_ABC_transporter_ATP-bd"/>
</dbReference>
<evidence type="ECO:0000256" key="2">
    <source>
        <dbReference type="ARBA" id="ARBA00005417"/>
    </source>
</evidence>
<dbReference type="GO" id="GO:0042626">
    <property type="term" value="F:ATPase-coupled transmembrane transporter activity"/>
    <property type="evidence" value="ECO:0007669"/>
    <property type="project" value="TreeGrafter"/>
</dbReference>
<comment type="subcellular location">
    <subcellularLocation>
        <location evidence="1">Cell membrane</location>
        <topology evidence="1">Peripheral membrane protein</topology>
    </subcellularLocation>
</comment>
<evidence type="ECO:0000256" key="1">
    <source>
        <dbReference type="ARBA" id="ARBA00004202"/>
    </source>
</evidence>
<dbReference type="PROSITE" id="PS00211">
    <property type="entry name" value="ABC_TRANSPORTER_1"/>
    <property type="match status" value="1"/>
</dbReference>
<dbReference type="InterPro" id="IPR030947">
    <property type="entry name" value="EcfA_1"/>
</dbReference>
<name>A0A151A1N4_9STAP</name>
<evidence type="ECO:0000313" key="11">
    <source>
        <dbReference type="Proteomes" id="UP000075418"/>
    </source>
</evidence>
<keyword evidence="4" id="KW-1003">Cell membrane</keyword>
<dbReference type="SMART" id="SM00382">
    <property type="entry name" value="AAA"/>
    <property type="match status" value="1"/>
</dbReference>
<dbReference type="GO" id="GO:0016887">
    <property type="term" value="F:ATP hydrolysis activity"/>
    <property type="evidence" value="ECO:0007669"/>
    <property type="project" value="InterPro"/>
</dbReference>
<feature type="domain" description="ABC transporter" evidence="9">
    <location>
        <begin position="8"/>
        <end position="242"/>
    </location>
</feature>
<keyword evidence="3" id="KW-0813">Transport</keyword>
<dbReference type="NCBIfam" id="NF010167">
    <property type="entry name" value="PRK13648.1"/>
    <property type="match status" value="1"/>
</dbReference>
<dbReference type="InterPro" id="IPR027417">
    <property type="entry name" value="P-loop_NTPase"/>
</dbReference>
<dbReference type="InterPro" id="IPR003439">
    <property type="entry name" value="ABC_transporter-like_ATP-bd"/>
</dbReference>
<dbReference type="GO" id="GO:0043190">
    <property type="term" value="C:ATP-binding cassette (ABC) transporter complex"/>
    <property type="evidence" value="ECO:0007669"/>
    <property type="project" value="TreeGrafter"/>
</dbReference>
<dbReference type="Proteomes" id="UP000075418">
    <property type="component" value="Unassembled WGS sequence"/>
</dbReference>
<dbReference type="Gene3D" id="3.40.50.300">
    <property type="entry name" value="P-loop containing nucleotide triphosphate hydrolases"/>
    <property type="match status" value="1"/>
</dbReference>
<keyword evidence="6" id="KW-0067">ATP-binding</keyword>
<dbReference type="Pfam" id="PF00005">
    <property type="entry name" value="ABC_tran"/>
    <property type="match status" value="1"/>
</dbReference>
<evidence type="ECO:0000259" key="9">
    <source>
        <dbReference type="PROSITE" id="PS50893"/>
    </source>
</evidence>
<dbReference type="SUPFAM" id="SSF52540">
    <property type="entry name" value="P-loop containing nucleoside triphosphate hydrolases"/>
    <property type="match status" value="1"/>
</dbReference>
<evidence type="ECO:0000256" key="6">
    <source>
        <dbReference type="ARBA" id="ARBA00022840"/>
    </source>
</evidence>
<dbReference type="InterPro" id="IPR015856">
    <property type="entry name" value="ABC_transpr_CbiO/EcfA_su"/>
</dbReference>
<evidence type="ECO:0000313" key="10">
    <source>
        <dbReference type="EMBL" id="KYH13223.1"/>
    </source>
</evidence>
<evidence type="ECO:0000256" key="7">
    <source>
        <dbReference type="ARBA" id="ARBA00022967"/>
    </source>
</evidence>
<dbReference type="PANTHER" id="PTHR43553">
    <property type="entry name" value="HEAVY METAL TRANSPORTER"/>
    <property type="match status" value="1"/>
</dbReference>
<comment type="similarity">
    <text evidence="2">Belongs to the ABC transporter superfamily.</text>
</comment>
<reference evidence="10 11" key="1">
    <citation type="submission" date="2016-02" db="EMBL/GenBank/DDBJ databases">
        <title>Draft genome sequence of hydrocarbon degrading Staphylococcus saprophyticus Strain CNV2, isolated from crude-oil contaminated soil from Noonmati Oil Refinery, Guwahati, Assam, India.</title>
        <authorList>
            <person name="Mukherjee A."/>
            <person name="Chettri B."/>
            <person name="Langpoklakpam J."/>
            <person name="Singh A.K."/>
            <person name="Chattopadhyay D.J."/>
        </authorList>
    </citation>
    <scope>NUCLEOTIDE SEQUENCE [LARGE SCALE GENOMIC DNA]</scope>
    <source>
        <strain evidence="10 11">CNV2</strain>
    </source>
</reference>
<dbReference type="GO" id="GO:0005524">
    <property type="term" value="F:ATP binding"/>
    <property type="evidence" value="ECO:0007669"/>
    <property type="project" value="UniProtKB-KW"/>
</dbReference>
<keyword evidence="7" id="KW-1278">Translocase</keyword>
<dbReference type="NCBIfam" id="TIGR04520">
    <property type="entry name" value="ECF_ATPase_1"/>
    <property type="match status" value="1"/>
</dbReference>
<proteinExistence type="inferred from homology"/>
<evidence type="ECO:0000256" key="8">
    <source>
        <dbReference type="ARBA" id="ARBA00023136"/>
    </source>
</evidence>
<evidence type="ECO:0000256" key="3">
    <source>
        <dbReference type="ARBA" id="ARBA00022448"/>
    </source>
</evidence>
<accession>A0A151A1N4</accession>
<keyword evidence="5" id="KW-0547">Nucleotide-binding</keyword>
<dbReference type="PANTHER" id="PTHR43553:SF24">
    <property type="entry name" value="ENERGY-COUPLING FACTOR TRANSPORTER ATP-BINDING PROTEIN ECFA1"/>
    <property type="match status" value="1"/>
</dbReference>
<dbReference type="RefSeq" id="WP_061853472.1">
    <property type="nucleotide sequence ID" value="NZ_LUGM01000002.1"/>
</dbReference>